<protein>
    <submittedName>
        <fullName evidence="1">Uncharacterized protein</fullName>
    </submittedName>
</protein>
<dbReference type="AlphaFoldDB" id="A0AAD4LEA4"/>
<comment type="caution">
    <text evidence="1">The sequence shown here is derived from an EMBL/GenBank/DDBJ whole genome shotgun (WGS) entry which is preliminary data.</text>
</comment>
<evidence type="ECO:0000313" key="1">
    <source>
        <dbReference type="EMBL" id="KAH8986355.1"/>
    </source>
</evidence>
<evidence type="ECO:0000313" key="2">
    <source>
        <dbReference type="Proteomes" id="UP001201163"/>
    </source>
</evidence>
<keyword evidence="2" id="KW-1185">Reference proteome</keyword>
<accession>A0AAD4LEA4</accession>
<gene>
    <name evidence="1" type="ORF">EDB92DRAFT_1270682</name>
</gene>
<dbReference type="EMBL" id="JAKELL010000055">
    <property type="protein sequence ID" value="KAH8986355.1"/>
    <property type="molecule type" value="Genomic_DNA"/>
</dbReference>
<proteinExistence type="predicted"/>
<dbReference type="Proteomes" id="UP001201163">
    <property type="component" value="Unassembled WGS sequence"/>
</dbReference>
<reference evidence="1" key="1">
    <citation type="submission" date="2022-01" db="EMBL/GenBank/DDBJ databases">
        <title>Comparative genomics reveals a dynamic genome evolution in the ectomycorrhizal milk-cap (Lactarius) mushrooms.</title>
        <authorList>
            <consortium name="DOE Joint Genome Institute"/>
            <person name="Lebreton A."/>
            <person name="Tang N."/>
            <person name="Kuo A."/>
            <person name="LaButti K."/>
            <person name="Drula E."/>
            <person name="Barry K."/>
            <person name="Clum A."/>
            <person name="Lipzen A."/>
            <person name="Mousain D."/>
            <person name="Ng V."/>
            <person name="Wang R."/>
            <person name="Wang X."/>
            <person name="Dai Y."/>
            <person name="Henrissat B."/>
            <person name="Grigoriev I.V."/>
            <person name="Guerin-Laguette A."/>
            <person name="Yu F."/>
            <person name="Martin F.M."/>
        </authorList>
    </citation>
    <scope>NUCLEOTIDE SEQUENCE</scope>
    <source>
        <strain evidence="1">QP</strain>
    </source>
</reference>
<organism evidence="1 2">
    <name type="scientific">Lactarius akahatsu</name>
    <dbReference type="NCBI Taxonomy" id="416441"/>
    <lineage>
        <taxon>Eukaryota</taxon>
        <taxon>Fungi</taxon>
        <taxon>Dikarya</taxon>
        <taxon>Basidiomycota</taxon>
        <taxon>Agaricomycotina</taxon>
        <taxon>Agaricomycetes</taxon>
        <taxon>Russulales</taxon>
        <taxon>Russulaceae</taxon>
        <taxon>Lactarius</taxon>
    </lineage>
</organism>
<sequence>MVWLALGLYRPPGPTVIIWILSVVVRSQPFPTVVELEQGNVLMPLQCKTRKTQASYHCPPQGNDVDALYMLIYSTQSPPQESTTTAPETSLSFLSRIVAFLPDARLLAYCSRDTLCRELREEGVGGVKGARRGESGCVRASRRANLVPG</sequence>
<name>A0AAD4LEA4_9AGAM</name>